<reference evidence="2" key="1">
    <citation type="submission" date="2023-04" db="EMBL/GenBank/DDBJ databases">
        <title>Phytophthora fragariaefolia NBRC 109709.</title>
        <authorList>
            <person name="Ichikawa N."/>
            <person name="Sato H."/>
            <person name="Tonouchi N."/>
        </authorList>
    </citation>
    <scope>NUCLEOTIDE SEQUENCE</scope>
    <source>
        <strain evidence="2">NBRC 109709</strain>
    </source>
</reference>
<dbReference type="EMBL" id="BSXT01001184">
    <property type="protein sequence ID" value="GMF39744.1"/>
    <property type="molecule type" value="Genomic_DNA"/>
</dbReference>
<feature type="signal peptide" evidence="1">
    <location>
        <begin position="1"/>
        <end position="24"/>
    </location>
</feature>
<dbReference type="AlphaFoldDB" id="A0A9W7CSE4"/>
<evidence type="ECO:0000256" key="1">
    <source>
        <dbReference type="SAM" id="SignalP"/>
    </source>
</evidence>
<accession>A0A9W7CSE4</accession>
<keyword evidence="1" id="KW-0732">Signal</keyword>
<name>A0A9W7CSE4_9STRA</name>
<feature type="chain" id="PRO_5040922846" evidence="1">
    <location>
        <begin position="25"/>
        <end position="152"/>
    </location>
</feature>
<gene>
    <name evidence="2" type="ORF">Pfra01_001192600</name>
</gene>
<protein>
    <submittedName>
        <fullName evidence="2">Unnamed protein product</fullName>
    </submittedName>
</protein>
<dbReference type="Proteomes" id="UP001165121">
    <property type="component" value="Unassembled WGS sequence"/>
</dbReference>
<sequence length="152" mass="16921">MRTLFWVLLVVLVVLLENGAMASAHNVLSDATEMRSVKSVNTARDLSAAVPVDPKRQLRHVTEGDASVMDNTKSITKTDKYPISGDEERGLGKLLGKSVVSLSFRILRMMGHTPRSFKEYALKIPDPIKRAKYLRTAAVYEGWYSTGKVKLL</sequence>
<organism evidence="2 3">
    <name type="scientific">Phytophthora fragariaefolia</name>
    <dbReference type="NCBI Taxonomy" id="1490495"/>
    <lineage>
        <taxon>Eukaryota</taxon>
        <taxon>Sar</taxon>
        <taxon>Stramenopiles</taxon>
        <taxon>Oomycota</taxon>
        <taxon>Peronosporomycetes</taxon>
        <taxon>Peronosporales</taxon>
        <taxon>Peronosporaceae</taxon>
        <taxon>Phytophthora</taxon>
    </lineage>
</organism>
<proteinExistence type="predicted"/>
<comment type="caution">
    <text evidence="2">The sequence shown here is derived from an EMBL/GenBank/DDBJ whole genome shotgun (WGS) entry which is preliminary data.</text>
</comment>
<keyword evidence="3" id="KW-1185">Reference proteome</keyword>
<evidence type="ECO:0000313" key="2">
    <source>
        <dbReference type="EMBL" id="GMF39744.1"/>
    </source>
</evidence>
<evidence type="ECO:0000313" key="3">
    <source>
        <dbReference type="Proteomes" id="UP001165121"/>
    </source>
</evidence>